<reference evidence="4 5" key="1">
    <citation type="submission" date="2020-10" db="EMBL/GenBank/DDBJ databases">
        <title>Identification of Nocardia species via Next-generation sequencing and recognition of intraspecies genetic diversity.</title>
        <authorList>
            <person name="Li P."/>
            <person name="Li P."/>
            <person name="Lu B."/>
        </authorList>
    </citation>
    <scope>NUCLEOTIDE SEQUENCE [LARGE SCALE GENOMIC DNA]</scope>
    <source>
        <strain evidence="4 5">BJ06-0157</strain>
    </source>
</reference>
<evidence type="ECO:0000259" key="3">
    <source>
        <dbReference type="Pfam" id="PF00823"/>
    </source>
</evidence>
<dbReference type="EMBL" id="JADLQX010000012">
    <property type="protein sequence ID" value="MBF6299381.1"/>
    <property type="molecule type" value="Genomic_DNA"/>
</dbReference>
<evidence type="ECO:0000256" key="1">
    <source>
        <dbReference type="ARBA" id="ARBA00010652"/>
    </source>
</evidence>
<evidence type="ECO:0000313" key="5">
    <source>
        <dbReference type="Proteomes" id="UP000702209"/>
    </source>
</evidence>
<keyword evidence="5" id="KW-1185">Reference proteome</keyword>
<organism evidence="4 5">
    <name type="scientific">Nocardia amamiensis</name>
    <dbReference type="NCBI Taxonomy" id="404578"/>
    <lineage>
        <taxon>Bacteria</taxon>
        <taxon>Bacillati</taxon>
        <taxon>Actinomycetota</taxon>
        <taxon>Actinomycetes</taxon>
        <taxon>Mycobacteriales</taxon>
        <taxon>Nocardiaceae</taxon>
        <taxon>Nocardia</taxon>
    </lineage>
</organism>
<evidence type="ECO:0000313" key="4">
    <source>
        <dbReference type="EMBL" id="MBF6299381.1"/>
    </source>
</evidence>
<feature type="compositionally biased region" description="Low complexity" evidence="2">
    <location>
        <begin position="372"/>
        <end position="383"/>
    </location>
</feature>
<dbReference type="InterPro" id="IPR000030">
    <property type="entry name" value="PPE_dom"/>
</dbReference>
<dbReference type="SUPFAM" id="SSF140459">
    <property type="entry name" value="PE/PPE dimer-like"/>
    <property type="match status" value="1"/>
</dbReference>
<dbReference type="InterPro" id="IPR038332">
    <property type="entry name" value="PPE_sf"/>
</dbReference>
<feature type="compositionally biased region" description="Low complexity" evidence="2">
    <location>
        <begin position="345"/>
        <end position="364"/>
    </location>
</feature>
<feature type="compositionally biased region" description="Low complexity" evidence="2">
    <location>
        <begin position="311"/>
        <end position="334"/>
    </location>
</feature>
<dbReference type="RefSeq" id="WP_195130654.1">
    <property type="nucleotide sequence ID" value="NZ_JADLQX010000012.1"/>
</dbReference>
<accession>A0ABS0CSV7</accession>
<feature type="domain" description="PPE" evidence="3">
    <location>
        <begin position="65"/>
        <end position="127"/>
    </location>
</feature>
<gene>
    <name evidence="4" type="ORF">IU459_17795</name>
</gene>
<comment type="caution">
    <text evidence="4">The sequence shown here is derived from an EMBL/GenBank/DDBJ whole genome shotgun (WGS) entry which is preliminary data.</text>
</comment>
<evidence type="ECO:0000256" key="2">
    <source>
        <dbReference type="SAM" id="MobiDB-lite"/>
    </source>
</evidence>
<comment type="similarity">
    <text evidence="1">Belongs to the mycobacterial PPE family.</text>
</comment>
<proteinExistence type="inferred from homology"/>
<protein>
    <recommendedName>
        <fullName evidence="3">PPE domain-containing protein</fullName>
    </recommendedName>
</protein>
<name>A0ABS0CSV7_9NOCA</name>
<sequence>MTYEEYRDRIIAAQEQWNRDRANIYTLTNIGNDQFDGDYEPPKITNEDLALFETLPLEDLIGRVAAMNPGTVLQAAEAWFQIGTAFRDTTESFNASVQRTIAGGWSGQAAGKASEAVRKYSDGAGQLTHAAHLLHLKLTEMYTGLHQTQALTPGITQVPDLKGKTLPQDGVMKSGDYTTEEARAEAQRVLQTVYWQVANQTDNGVPVIPAAPNVISDSPGPAPSGPGVPGATSSDNGAGPSTGDKGSESQNGQPDPGTQPAGTTPESVTPAATTTPQSTAPTAPTTPQSTPNTTASPVSNAPGVTPPGTPGAPTGRTPSGRTPTGRPTGIPGSPNTTGAPGRSIPGVPQQPAATPAAAAARSGAPGSGRPGMAGMPGMAPGAAQRKDDEQTSGVKDYLITKAHGEEVTGLDSMPRTVPPVIGSNPDE</sequence>
<dbReference type="Pfam" id="PF00823">
    <property type="entry name" value="PPE"/>
    <property type="match status" value="1"/>
</dbReference>
<dbReference type="Gene3D" id="1.20.1260.20">
    <property type="entry name" value="PPE superfamily"/>
    <property type="match status" value="1"/>
</dbReference>
<feature type="compositionally biased region" description="Low complexity" evidence="2">
    <location>
        <begin position="269"/>
        <end position="297"/>
    </location>
</feature>
<feature type="region of interest" description="Disordered" evidence="2">
    <location>
        <begin position="208"/>
        <end position="427"/>
    </location>
</feature>
<dbReference type="Proteomes" id="UP000702209">
    <property type="component" value="Unassembled WGS sequence"/>
</dbReference>